<dbReference type="PROSITE" id="PS00108">
    <property type="entry name" value="PROTEIN_KINASE_ST"/>
    <property type="match status" value="1"/>
</dbReference>
<dbReference type="PROSITE" id="PS50011">
    <property type="entry name" value="PROTEIN_KINASE_DOM"/>
    <property type="match status" value="1"/>
</dbReference>
<gene>
    <name evidence="9" type="ORF">ENJ15_04590</name>
</gene>
<keyword evidence="4 7" id="KW-0547">Nucleotide-binding</keyword>
<dbReference type="InterPro" id="IPR000719">
    <property type="entry name" value="Prot_kinase_dom"/>
</dbReference>
<reference evidence="9" key="1">
    <citation type="journal article" date="2020" name="mSystems">
        <title>Genome- and Community-Level Interaction Insights into Carbon Utilization and Element Cycling Functions of Hydrothermarchaeota in Hydrothermal Sediment.</title>
        <authorList>
            <person name="Zhou Z."/>
            <person name="Liu Y."/>
            <person name="Xu W."/>
            <person name="Pan J."/>
            <person name="Luo Z.H."/>
            <person name="Li M."/>
        </authorList>
    </citation>
    <scope>NUCLEOTIDE SEQUENCE [LARGE SCALE GENOMIC DNA]</scope>
    <source>
        <strain evidence="9">HyVt-460</strain>
    </source>
</reference>
<dbReference type="Proteomes" id="UP000885771">
    <property type="component" value="Unassembled WGS sequence"/>
</dbReference>
<name>A0A7V5RPB3_CALAY</name>
<dbReference type="PROSITE" id="PS00107">
    <property type="entry name" value="PROTEIN_KINASE_ATP"/>
    <property type="match status" value="1"/>
</dbReference>
<dbReference type="SMART" id="SM00220">
    <property type="entry name" value="S_TKc"/>
    <property type="match status" value="1"/>
</dbReference>
<dbReference type="Gene3D" id="1.10.510.10">
    <property type="entry name" value="Transferase(Phosphotransferase) domain 1"/>
    <property type="match status" value="1"/>
</dbReference>
<evidence type="ECO:0000259" key="8">
    <source>
        <dbReference type="PROSITE" id="PS50011"/>
    </source>
</evidence>
<dbReference type="SUPFAM" id="SSF56112">
    <property type="entry name" value="Protein kinase-like (PK-like)"/>
    <property type="match status" value="1"/>
</dbReference>
<evidence type="ECO:0000256" key="2">
    <source>
        <dbReference type="ARBA" id="ARBA00022527"/>
    </source>
</evidence>
<evidence type="ECO:0000256" key="3">
    <source>
        <dbReference type="ARBA" id="ARBA00022679"/>
    </source>
</evidence>
<dbReference type="GO" id="GO:0004674">
    <property type="term" value="F:protein serine/threonine kinase activity"/>
    <property type="evidence" value="ECO:0007669"/>
    <property type="project" value="UniProtKB-KW"/>
</dbReference>
<evidence type="ECO:0000256" key="7">
    <source>
        <dbReference type="PROSITE-ProRule" id="PRU10141"/>
    </source>
</evidence>
<feature type="binding site" evidence="7">
    <location>
        <position position="43"/>
    </location>
    <ligand>
        <name>ATP</name>
        <dbReference type="ChEBI" id="CHEBI:30616"/>
    </ligand>
</feature>
<keyword evidence="2 9" id="KW-0723">Serine/threonine-protein kinase</keyword>
<sequence>MAKNEKNSVIGGYRIIEKIGEGGMAEIYTAQQAALRRMVVIKKLKDPNREIVARFKKEALLSAGFSQENVLSIYDFIYHGRSYYLVMEYVDGEDLRTLLDRHSPFPIDIAVLIILEIARGLEYTHNQNIIHRDIKPGNILISRDGKVKLIDFGVAKDDDDSKLTMTGLIVGTPAYMSPEQAHGDPLTPQSDLYALGILLYEMLTGLKPFYGSNNTEILAKIIKGRYTSAPVLNPEIPRKIQRIIRKSLHRDRRRRYKTATAMIHDLEKTLPWQHRGRKKIILARFLEQLESAPAATTDETLKMNMAENASGKAWMGWRLLLTLSFILASFSTLQRFHKTQMGYVRLEHSGENIELRMDGKPLTARPASTLSGPFLKGTHEITAHNILTNASYIRVFHLFPDDTARISLRFPGNSQGSTSRFHISPAGARLFIDGIRIENITAPLQLSPGWHRIRISGGANTWIDEQRFFRPAETYTFVYDLNKGP</sequence>
<protein>
    <recommendedName>
        <fullName evidence="1">non-specific serine/threonine protein kinase</fullName>
        <ecNumber evidence="1">2.7.11.1</ecNumber>
    </recommendedName>
</protein>
<dbReference type="EMBL" id="DRLI01000172">
    <property type="protein sequence ID" value="HHM02268.1"/>
    <property type="molecule type" value="Genomic_DNA"/>
</dbReference>
<evidence type="ECO:0000256" key="4">
    <source>
        <dbReference type="ARBA" id="ARBA00022741"/>
    </source>
</evidence>
<dbReference type="InterPro" id="IPR011009">
    <property type="entry name" value="Kinase-like_dom_sf"/>
</dbReference>
<evidence type="ECO:0000256" key="1">
    <source>
        <dbReference type="ARBA" id="ARBA00012513"/>
    </source>
</evidence>
<organism evidence="9">
    <name type="scientific">Caldithrix abyssi</name>
    <dbReference type="NCBI Taxonomy" id="187145"/>
    <lineage>
        <taxon>Bacteria</taxon>
        <taxon>Pseudomonadati</taxon>
        <taxon>Calditrichota</taxon>
        <taxon>Calditrichia</taxon>
        <taxon>Calditrichales</taxon>
        <taxon>Calditrichaceae</taxon>
        <taxon>Caldithrix</taxon>
    </lineage>
</organism>
<dbReference type="InterPro" id="IPR008271">
    <property type="entry name" value="Ser/Thr_kinase_AS"/>
</dbReference>
<dbReference type="Gene3D" id="3.30.200.20">
    <property type="entry name" value="Phosphorylase Kinase, domain 1"/>
    <property type="match status" value="1"/>
</dbReference>
<evidence type="ECO:0000256" key="5">
    <source>
        <dbReference type="ARBA" id="ARBA00022777"/>
    </source>
</evidence>
<dbReference type="GO" id="GO:0005524">
    <property type="term" value="F:ATP binding"/>
    <property type="evidence" value="ECO:0007669"/>
    <property type="project" value="UniProtKB-UniRule"/>
</dbReference>
<evidence type="ECO:0000313" key="9">
    <source>
        <dbReference type="EMBL" id="HHM02268.1"/>
    </source>
</evidence>
<dbReference type="AlphaFoldDB" id="A0A7V5RPB3"/>
<keyword evidence="5 9" id="KW-0418">Kinase</keyword>
<evidence type="ECO:0000256" key="6">
    <source>
        <dbReference type="ARBA" id="ARBA00022840"/>
    </source>
</evidence>
<keyword evidence="6 7" id="KW-0067">ATP-binding</keyword>
<feature type="domain" description="Protein kinase" evidence="8">
    <location>
        <begin position="13"/>
        <end position="267"/>
    </location>
</feature>
<proteinExistence type="predicted"/>
<accession>A0A7V5RPB3</accession>
<dbReference type="PANTHER" id="PTHR43289:SF6">
    <property type="entry name" value="SERINE_THREONINE-PROTEIN KINASE NEKL-3"/>
    <property type="match status" value="1"/>
</dbReference>
<dbReference type="Pfam" id="PF00069">
    <property type="entry name" value="Pkinase"/>
    <property type="match status" value="1"/>
</dbReference>
<dbReference type="CDD" id="cd14014">
    <property type="entry name" value="STKc_PknB_like"/>
    <property type="match status" value="1"/>
</dbReference>
<dbReference type="PANTHER" id="PTHR43289">
    <property type="entry name" value="MITOGEN-ACTIVATED PROTEIN KINASE KINASE KINASE 20-RELATED"/>
    <property type="match status" value="1"/>
</dbReference>
<dbReference type="EC" id="2.7.11.1" evidence="1"/>
<dbReference type="FunFam" id="1.10.510.10:FF:000021">
    <property type="entry name" value="Serine/threonine protein kinase"/>
    <property type="match status" value="1"/>
</dbReference>
<comment type="caution">
    <text evidence="9">The sequence shown here is derived from an EMBL/GenBank/DDBJ whole genome shotgun (WGS) entry which is preliminary data.</text>
</comment>
<dbReference type="InterPro" id="IPR017441">
    <property type="entry name" value="Protein_kinase_ATP_BS"/>
</dbReference>
<keyword evidence="3" id="KW-0808">Transferase</keyword>